<evidence type="ECO:0000313" key="3">
    <source>
        <dbReference type="Proteomes" id="UP000256913"/>
    </source>
</evidence>
<feature type="chain" id="PRO_5017684530" evidence="1">
    <location>
        <begin position="31"/>
        <end position="88"/>
    </location>
</feature>
<comment type="caution">
    <text evidence="2">The sequence shown here is derived from an EMBL/GenBank/DDBJ whole genome shotgun (WGS) entry which is preliminary data.</text>
</comment>
<feature type="signal peptide" evidence="1">
    <location>
        <begin position="1"/>
        <end position="30"/>
    </location>
</feature>
<gene>
    <name evidence="2" type="ORF">DFJ67_7195</name>
</gene>
<evidence type="ECO:0000256" key="1">
    <source>
        <dbReference type="SAM" id="SignalP"/>
    </source>
</evidence>
<reference evidence="2 3" key="1">
    <citation type="submission" date="2018-08" db="EMBL/GenBank/DDBJ databases">
        <title>Sequencing the genomes of 1000 actinobacteria strains.</title>
        <authorList>
            <person name="Klenk H.-P."/>
        </authorList>
    </citation>
    <scope>NUCLEOTIDE SEQUENCE [LARGE SCALE GENOMIC DNA]</scope>
    <source>
        <strain evidence="2 3">DSM 44099</strain>
    </source>
</reference>
<accession>A0A3D9ZUU0</accession>
<keyword evidence="1" id="KW-0732">Signal</keyword>
<dbReference type="EMBL" id="QUMQ01000001">
    <property type="protein sequence ID" value="REG01119.1"/>
    <property type="molecule type" value="Genomic_DNA"/>
</dbReference>
<evidence type="ECO:0000313" key="2">
    <source>
        <dbReference type="EMBL" id="REG01119.1"/>
    </source>
</evidence>
<dbReference type="Proteomes" id="UP000256913">
    <property type="component" value="Unassembled WGS sequence"/>
</dbReference>
<proteinExistence type="predicted"/>
<protein>
    <submittedName>
        <fullName evidence="2">Uncharacterized protein</fullName>
    </submittedName>
</protein>
<organism evidence="2 3">
    <name type="scientific">Asanoa ferruginea</name>
    <dbReference type="NCBI Taxonomy" id="53367"/>
    <lineage>
        <taxon>Bacteria</taxon>
        <taxon>Bacillati</taxon>
        <taxon>Actinomycetota</taxon>
        <taxon>Actinomycetes</taxon>
        <taxon>Micromonosporales</taxon>
        <taxon>Micromonosporaceae</taxon>
        <taxon>Asanoa</taxon>
    </lineage>
</organism>
<sequence length="88" mass="9393">MPVKKVVVRGLVAVLLAGMALVLGGDPAHAQMPAGCRVDIGLVYEENEYINGELSLVLVYPAHTAVQAPLRVNVTWVTPLDEEVASTR</sequence>
<keyword evidence="3" id="KW-1185">Reference proteome</keyword>
<dbReference type="AlphaFoldDB" id="A0A3D9ZUU0"/>
<name>A0A3D9ZUU0_9ACTN</name>